<evidence type="ECO:0000313" key="8">
    <source>
        <dbReference type="EMBL" id="QBP18053.1"/>
    </source>
</evidence>
<keyword evidence="4 7" id="KW-0573">Peptidoglycan synthesis</keyword>
<dbReference type="SUPFAM" id="SSF53681">
    <property type="entry name" value="Aspartate/glutamate racemase"/>
    <property type="match status" value="2"/>
</dbReference>
<evidence type="ECO:0000256" key="3">
    <source>
        <dbReference type="ARBA" id="ARBA00022960"/>
    </source>
</evidence>
<feature type="active site" description="Proton donor/acceptor" evidence="7">
    <location>
        <position position="186"/>
    </location>
</feature>
<dbReference type="AlphaFoldDB" id="A0A4P6ZKG9"/>
<gene>
    <name evidence="7 8" type="primary">murI</name>
    <name evidence="8" type="ORF">ELX58_02580</name>
</gene>
<evidence type="ECO:0000256" key="5">
    <source>
        <dbReference type="ARBA" id="ARBA00023235"/>
    </source>
</evidence>
<dbReference type="EC" id="5.1.1.3" evidence="2 7"/>
<evidence type="ECO:0000256" key="1">
    <source>
        <dbReference type="ARBA" id="ARBA00001602"/>
    </source>
</evidence>
<dbReference type="GO" id="GO:0071555">
    <property type="term" value="P:cell wall organization"/>
    <property type="evidence" value="ECO:0007669"/>
    <property type="project" value="UniProtKB-KW"/>
</dbReference>
<feature type="binding site" evidence="7">
    <location>
        <begin position="12"/>
        <end position="13"/>
    </location>
    <ligand>
        <name>substrate</name>
    </ligand>
</feature>
<dbReference type="InterPro" id="IPR001920">
    <property type="entry name" value="Asp/Glu_race"/>
</dbReference>
<dbReference type="NCBIfam" id="TIGR00067">
    <property type="entry name" value="glut_race"/>
    <property type="match status" value="1"/>
</dbReference>
<keyword evidence="6 7" id="KW-0961">Cell wall biogenesis/degradation</keyword>
<dbReference type="InterPro" id="IPR033134">
    <property type="entry name" value="Asp/Glu_racemase_AS_2"/>
</dbReference>
<comment type="catalytic activity">
    <reaction evidence="1 7">
        <text>L-glutamate = D-glutamate</text>
        <dbReference type="Rhea" id="RHEA:12813"/>
        <dbReference type="ChEBI" id="CHEBI:29985"/>
        <dbReference type="ChEBI" id="CHEBI:29986"/>
        <dbReference type="EC" id="5.1.1.3"/>
    </reaction>
</comment>
<dbReference type="UniPathway" id="UPA00219"/>
<dbReference type="EMBL" id="CP034726">
    <property type="protein sequence ID" value="QBP18053.1"/>
    <property type="molecule type" value="Genomic_DNA"/>
</dbReference>
<organism evidence="8 9">
    <name type="scientific">Acetilactobacillus jinshanensis</name>
    <dbReference type="NCBI Taxonomy" id="1720083"/>
    <lineage>
        <taxon>Bacteria</taxon>
        <taxon>Bacillati</taxon>
        <taxon>Bacillota</taxon>
        <taxon>Bacilli</taxon>
        <taxon>Lactobacillales</taxon>
        <taxon>Lactobacillaceae</taxon>
        <taxon>Acetilactobacillus</taxon>
    </lineage>
</organism>
<keyword evidence="9" id="KW-1185">Reference proteome</keyword>
<feature type="binding site" evidence="7">
    <location>
        <begin position="77"/>
        <end position="78"/>
    </location>
    <ligand>
        <name>substrate</name>
    </ligand>
</feature>
<sequence length="261" mass="28910">MNKNQEPIGVMDSGVGGTSTLKTLAKMLPHEDFVFYGDSKNAPYGERSKQAVVHLTNNVFNDLTKHHHIKAFVIACNTATSSAKSELVKMHPNLPIFGIEPALKQAVDNGGQNIAVMATPLTMSLPKYNRQLDKYQSSHRIFSVPCPGLAGLIEGGSKNLPQIKALVHKLLDPLKKYHIDSVVLGCTHYPYIRSIISHEFNDQPAIYTGYDGLARYVGYQLKAKGLAAPKDQKQIIKFTSSNNTPQQIKFYSDMYHGKILK</sequence>
<keyword evidence="5 7" id="KW-0413">Isomerase</keyword>
<dbReference type="GO" id="GO:0008360">
    <property type="term" value="P:regulation of cell shape"/>
    <property type="evidence" value="ECO:0007669"/>
    <property type="project" value="UniProtKB-KW"/>
</dbReference>
<dbReference type="InterPro" id="IPR015942">
    <property type="entry name" value="Asp/Glu/hydantoin_racemase"/>
</dbReference>
<dbReference type="InterPro" id="IPR004391">
    <property type="entry name" value="Glu_race"/>
</dbReference>
<feature type="binding site" evidence="7">
    <location>
        <begin position="44"/>
        <end position="45"/>
    </location>
    <ligand>
        <name>substrate</name>
    </ligand>
</feature>
<feature type="active site" description="Proton donor/acceptor" evidence="7">
    <location>
        <position position="76"/>
    </location>
</feature>
<dbReference type="GO" id="GO:0009252">
    <property type="term" value="P:peptidoglycan biosynthetic process"/>
    <property type="evidence" value="ECO:0007669"/>
    <property type="project" value="UniProtKB-UniRule"/>
</dbReference>
<dbReference type="Pfam" id="PF01177">
    <property type="entry name" value="Asp_Glu_race"/>
    <property type="match status" value="1"/>
</dbReference>
<proteinExistence type="inferred from homology"/>
<keyword evidence="3 7" id="KW-0133">Cell shape</keyword>
<evidence type="ECO:0000256" key="6">
    <source>
        <dbReference type="ARBA" id="ARBA00023316"/>
    </source>
</evidence>
<evidence type="ECO:0000256" key="7">
    <source>
        <dbReference type="HAMAP-Rule" id="MF_00258"/>
    </source>
</evidence>
<name>A0A4P6ZKG9_9LACO</name>
<dbReference type="PROSITE" id="PS00924">
    <property type="entry name" value="ASP_GLU_RACEMASE_2"/>
    <property type="match status" value="1"/>
</dbReference>
<dbReference type="InterPro" id="IPR018187">
    <property type="entry name" value="Asp/Glu_racemase_AS_1"/>
</dbReference>
<dbReference type="Gene3D" id="3.40.50.1860">
    <property type="match status" value="2"/>
</dbReference>
<accession>A0A4P6ZKG9</accession>
<dbReference type="PROSITE" id="PS00923">
    <property type="entry name" value="ASP_GLU_RACEMASE_1"/>
    <property type="match status" value="1"/>
</dbReference>
<protein>
    <recommendedName>
        <fullName evidence="2 7">Glutamate racemase</fullName>
        <ecNumber evidence="2 7">5.1.1.3</ecNumber>
    </recommendedName>
</protein>
<dbReference type="KEGG" id="lji:ELX58_02580"/>
<reference evidence="9" key="1">
    <citation type="submission" date="2018-12" db="EMBL/GenBank/DDBJ databases">
        <title>A new species of lactobacillus.</title>
        <authorList>
            <person name="Jian Y."/>
            <person name="Xin L."/>
            <person name="Hong Z.J."/>
            <person name="Ming L.Z."/>
            <person name="Hong X.Z."/>
        </authorList>
    </citation>
    <scope>NUCLEOTIDE SEQUENCE [LARGE SCALE GENOMIC DNA]</scope>
    <source>
        <strain evidence="9">HSLZ-75</strain>
    </source>
</reference>
<dbReference type="GO" id="GO:0008881">
    <property type="term" value="F:glutamate racemase activity"/>
    <property type="evidence" value="ECO:0007669"/>
    <property type="project" value="UniProtKB-UniRule"/>
</dbReference>
<dbReference type="PANTHER" id="PTHR21198">
    <property type="entry name" value="GLUTAMATE RACEMASE"/>
    <property type="match status" value="1"/>
</dbReference>
<evidence type="ECO:0000256" key="4">
    <source>
        <dbReference type="ARBA" id="ARBA00022984"/>
    </source>
</evidence>
<comment type="similarity">
    <text evidence="7">Belongs to the aspartate/glutamate racemases family.</text>
</comment>
<comment type="function">
    <text evidence="7">Provides the (R)-glutamate required for cell wall biosynthesis.</text>
</comment>
<feature type="binding site" evidence="7">
    <location>
        <begin position="187"/>
        <end position="188"/>
    </location>
    <ligand>
        <name>substrate</name>
    </ligand>
</feature>
<dbReference type="Proteomes" id="UP000294321">
    <property type="component" value="Chromosome"/>
</dbReference>
<dbReference type="PANTHER" id="PTHR21198:SF3">
    <property type="entry name" value="GLUTAMATE RACEMASE"/>
    <property type="match status" value="1"/>
</dbReference>
<dbReference type="RefSeq" id="WP_133441610.1">
    <property type="nucleotide sequence ID" value="NZ_CP034726.1"/>
</dbReference>
<evidence type="ECO:0000313" key="9">
    <source>
        <dbReference type="Proteomes" id="UP000294321"/>
    </source>
</evidence>
<dbReference type="HAMAP" id="MF_00258">
    <property type="entry name" value="Glu_racemase"/>
    <property type="match status" value="1"/>
</dbReference>
<dbReference type="OrthoDB" id="9801055at2"/>
<evidence type="ECO:0000256" key="2">
    <source>
        <dbReference type="ARBA" id="ARBA00013090"/>
    </source>
</evidence>
<comment type="pathway">
    <text evidence="7">Cell wall biogenesis; peptidoglycan biosynthesis.</text>
</comment>